<protein>
    <submittedName>
        <fullName evidence="1">Uncharacterized protein</fullName>
    </submittedName>
</protein>
<evidence type="ECO:0000313" key="1">
    <source>
        <dbReference type="EMBL" id="GAH51122.1"/>
    </source>
</evidence>
<reference evidence="1" key="1">
    <citation type="journal article" date="2014" name="Front. Microbiol.">
        <title>High frequency of phylogenetically diverse reductive dehalogenase-homologous genes in deep subseafloor sedimentary metagenomes.</title>
        <authorList>
            <person name="Kawai M."/>
            <person name="Futagami T."/>
            <person name="Toyoda A."/>
            <person name="Takaki Y."/>
            <person name="Nishi S."/>
            <person name="Hori S."/>
            <person name="Arai W."/>
            <person name="Tsubouchi T."/>
            <person name="Morono Y."/>
            <person name="Uchiyama I."/>
            <person name="Ito T."/>
            <person name="Fujiyama A."/>
            <person name="Inagaki F."/>
            <person name="Takami H."/>
        </authorList>
    </citation>
    <scope>NUCLEOTIDE SEQUENCE</scope>
    <source>
        <strain evidence="1">Expedition CK06-06</strain>
    </source>
</reference>
<comment type="caution">
    <text evidence="1">The sequence shown here is derived from an EMBL/GenBank/DDBJ whole genome shotgun (WGS) entry which is preliminary data.</text>
</comment>
<proteinExistence type="predicted"/>
<sequence>RQEIARIDGERIENKKEPLSGPYHYNAHMMILFWDLIEESPVFSDEERLRVTNVFSKQLNHRKGEGIYGRTKPPSGVGSRHGQWSAISLYCLGRYFQKDYPNPIWQHCIESAKLHFKPLYKHAWVSGESDNLFWYNTGIAPVLTYLLLTGDHTPVENGVLKMLLRGQEMLISGRRPDWALRSASVGYLHKAAYLMQDGRYVNYRQRTDVDMEVFRLGQSFWPEKHLTPQAPKDLVDKWSINYLPEPMWRSRNSGLELGESFLFGSFRSATDASGDFIL</sequence>
<accession>X1G1K5</accession>
<feature type="non-terminal residue" evidence="1">
    <location>
        <position position="1"/>
    </location>
</feature>
<name>X1G1K5_9ZZZZ</name>
<dbReference type="AlphaFoldDB" id="X1G1K5"/>
<gene>
    <name evidence="1" type="ORF">S03H2_37777</name>
</gene>
<feature type="non-terminal residue" evidence="1">
    <location>
        <position position="278"/>
    </location>
</feature>
<organism evidence="1">
    <name type="scientific">marine sediment metagenome</name>
    <dbReference type="NCBI Taxonomy" id="412755"/>
    <lineage>
        <taxon>unclassified sequences</taxon>
        <taxon>metagenomes</taxon>
        <taxon>ecological metagenomes</taxon>
    </lineage>
</organism>
<dbReference type="EMBL" id="BARU01023265">
    <property type="protein sequence ID" value="GAH51122.1"/>
    <property type="molecule type" value="Genomic_DNA"/>
</dbReference>